<feature type="transmembrane region" description="Helical" evidence="1">
    <location>
        <begin position="36"/>
        <end position="56"/>
    </location>
</feature>
<sequence length="179" mass="20239">MRGLKRWLDRSLTAQAVLIVLLGVGISAVVRRDEPPASWVAHGVLYAAIGIAIVAAQRRRARRASGTDVRGLAELNRKLRHREVPSDPEEREAMRRLVADHLRRMERAGRWLPYWLGFMGLVAVGLLVLGVVNGSWLFPLVYVAFTAGLCSWVLWMRRLSYDRCHFMRSALERQAAPVS</sequence>
<feature type="transmembrane region" description="Helical" evidence="1">
    <location>
        <begin position="12"/>
        <end position="30"/>
    </location>
</feature>
<dbReference type="GeneID" id="96742158"/>
<gene>
    <name evidence="2" type="ORF">SPAR_17040</name>
</gene>
<keyword evidence="1" id="KW-1133">Transmembrane helix</keyword>
<dbReference type="RefSeq" id="WP_065959141.1">
    <property type="nucleotide sequence ID" value="NZ_ASQP01000243.1"/>
</dbReference>
<reference evidence="2 3" key="1">
    <citation type="submission" date="2013-05" db="EMBL/GenBank/DDBJ databases">
        <title>Genome sequence of Streptomyces sparsogenes DSM 40356.</title>
        <authorList>
            <person name="Coyne S."/>
            <person name="Seebeck F.P."/>
        </authorList>
    </citation>
    <scope>NUCLEOTIDE SEQUENCE [LARGE SCALE GENOMIC DNA]</scope>
    <source>
        <strain evidence="2 3">DSM 40356</strain>
    </source>
</reference>
<dbReference type="STRING" id="67365.GCA_001704635_04488"/>
<name>A0A1R1SIR7_9ACTN</name>
<keyword evidence="1" id="KW-0472">Membrane</keyword>
<dbReference type="Proteomes" id="UP000186168">
    <property type="component" value="Unassembled WGS sequence"/>
</dbReference>
<proteinExistence type="predicted"/>
<evidence type="ECO:0000313" key="2">
    <source>
        <dbReference type="EMBL" id="OMI38201.1"/>
    </source>
</evidence>
<dbReference type="EMBL" id="ASQP01000243">
    <property type="protein sequence ID" value="OMI38201.1"/>
    <property type="molecule type" value="Genomic_DNA"/>
</dbReference>
<comment type="caution">
    <text evidence="2">The sequence shown here is derived from an EMBL/GenBank/DDBJ whole genome shotgun (WGS) entry which is preliminary data.</text>
</comment>
<evidence type="ECO:0000256" key="1">
    <source>
        <dbReference type="SAM" id="Phobius"/>
    </source>
</evidence>
<organism evidence="2 3">
    <name type="scientific">Streptomyces sparsogenes DSM 40356</name>
    <dbReference type="NCBI Taxonomy" id="1331668"/>
    <lineage>
        <taxon>Bacteria</taxon>
        <taxon>Bacillati</taxon>
        <taxon>Actinomycetota</taxon>
        <taxon>Actinomycetes</taxon>
        <taxon>Kitasatosporales</taxon>
        <taxon>Streptomycetaceae</taxon>
        <taxon>Streptomyces</taxon>
    </lineage>
</organism>
<feature type="transmembrane region" description="Helical" evidence="1">
    <location>
        <begin position="111"/>
        <end position="130"/>
    </location>
</feature>
<keyword evidence="3" id="KW-1185">Reference proteome</keyword>
<dbReference type="AlphaFoldDB" id="A0A1R1SIR7"/>
<evidence type="ECO:0000313" key="3">
    <source>
        <dbReference type="Proteomes" id="UP000186168"/>
    </source>
</evidence>
<feature type="transmembrane region" description="Helical" evidence="1">
    <location>
        <begin position="136"/>
        <end position="155"/>
    </location>
</feature>
<keyword evidence="1" id="KW-0812">Transmembrane</keyword>
<accession>A0A1R1SIR7</accession>
<protein>
    <recommendedName>
        <fullName evidence="4">Transmembrane protein</fullName>
    </recommendedName>
</protein>
<evidence type="ECO:0008006" key="4">
    <source>
        <dbReference type="Google" id="ProtNLM"/>
    </source>
</evidence>